<accession>A0A7N0SVL6</accession>
<organism evidence="13 14">
    <name type="scientific">Kalanchoe fedtschenkoi</name>
    <name type="common">Lavender scallops</name>
    <name type="synonym">South American air plant</name>
    <dbReference type="NCBI Taxonomy" id="63787"/>
    <lineage>
        <taxon>Eukaryota</taxon>
        <taxon>Viridiplantae</taxon>
        <taxon>Streptophyta</taxon>
        <taxon>Embryophyta</taxon>
        <taxon>Tracheophyta</taxon>
        <taxon>Spermatophyta</taxon>
        <taxon>Magnoliopsida</taxon>
        <taxon>eudicotyledons</taxon>
        <taxon>Gunneridae</taxon>
        <taxon>Pentapetalae</taxon>
        <taxon>Saxifragales</taxon>
        <taxon>Crassulaceae</taxon>
        <taxon>Kalanchoe</taxon>
    </lineage>
</organism>
<dbReference type="Gene3D" id="1.10.630.10">
    <property type="entry name" value="Cytochrome P450"/>
    <property type="match status" value="1"/>
</dbReference>
<evidence type="ECO:0000256" key="4">
    <source>
        <dbReference type="ARBA" id="ARBA00022617"/>
    </source>
</evidence>
<keyword evidence="6 11" id="KW-0560">Oxidoreductase</keyword>
<evidence type="ECO:0000256" key="6">
    <source>
        <dbReference type="ARBA" id="ARBA00023002"/>
    </source>
</evidence>
<keyword evidence="12" id="KW-0812">Transmembrane</keyword>
<evidence type="ECO:0000256" key="7">
    <source>
        <dbReference type="ARBA" id="ARBA00023004"/>
    </source>
</evidence>
<dbReference type="GO" id="GO:0016705">
    <property type="term" value="F:oxidoreductase activity, acting on paired donors, with incorporation or reduction of molecular oxygen"/>
    <property type="evidence" value="ECO:0007669"/>
    <property type="project" value="InterPro"/>
</dbReference>
<evidence type="ECO:0000313" key="13">
    <source>
        <dbReference type="EnsemblPlants" id="Kaladp0005s0038.1.v1.1"/>
    </source>
</evidence>
<dbReference type="EnsemblPlants" id="Kaladp0005s0038.1.v1.1">
    <property type="protein sequence ID" value="Kaladp0005s0038.1.v1.1"/>
    <property type="gene ID" value="Kaladp0005s0038.v1.1"/>
</dbReference>
<dbReference type="PANTHER" id="PTHR47943">
    <property type="entry name" value="CYTOCHROME P450 93A3-LIKE"/>
    <property type="match status" value="1"/>
</dbReference>
<dbReference type="PANTHER" id="PTHR47943:SF8">
    <property type="entry name" value="CYTOCHROME P450"/>
    <property type="match status" value="1"/>
</dbReference>
<dbReference type="PRINTS" id="PR00463">
    <property type="entry name" value="EP450I"/>
</dbReference>
<sequence length="519" mass="58185">MTTITPGSVLAASSLPLLIVIVSIIFMLWRRKSVGAGQRGRLPPGPWGWPLIGHLHLLGPLVHHTFQRLSARYGPIVQLQLGSVPAVLVSCPDLARELLKTHELAFSARKHSAAIDRLTYNSAFAFAPYGPYWKFIKKISTVDLLGARSLGRFSPLRRRECRRFLKVLMSKAERASPLNLTEEMLKLTNNIISQMMIGARASGTETQAEEMRALVREVTRMFGEFNVSDFVGVLKGVDVSGAKERVERVFRRYDGLLERIISERERERTSRGEWSEEAARDFLDILLDVMHDEHAEMKLTRNHIKALILDYFTAATDTSAIALEWAMAELINNPTLMQTARDEIDRVVGSHRIVEESDVPNLPYVQAVIKETLRLHPPIPVLARKSTEEVTVAGYRVPAGSLLFVNNWDMVRNPKHWDSPLEFRPGRFLDKTGPDVKGQDFHVLPFGSGRRGCPGMGLAMVEVPMVFAAMVQCFDWRLEAGASVVDMTERSGLTAPRAHDLVCVPVARGVVKECDVFQF</sequence>
<dbReference type="AlphaFoldDB" id="A0A7N0SVL6"/>
<evidence type="ECO:0000256" key="12">
    <source>
        <dbReference type="SAM" id="Phobius"/>
    </source>
</evidence>
<comment type="subcellular location">
    <subcellularLocation>
        <location evidence="2">Membrane</location>
    </subcellularLocation>
</comment>
<dbReference type="InterPro" id="IPR036396">
    <property type="entry name" value="Cyt_P450_sf"/>
</dbReference>
<proteinExistence type="inferred from homology"/>
<evidence type="ECO:0000313" key="14">
    <source>
        <dbReference type="Proteomes" id="UP000594263"/>
    </source>
</evidence>
<dbReference type="GO" id="GO:0016020">
    <property type="term" value="C:membrane"/>
    <property type="evidence" value="ECO:0007669"/>
    <property type="project" value="UniProtKB-SubCell"/>
</dbReference>
<keyword evidence="9 12" id="KW-0472">Membrane</keyword>
<evidence type="ECO:0000256" key="9">
    <source>
        <dbReference type="ARBA" id="ARBA00023136"/>
    </source>
</evidence>
<feature type="binding site" description="axial binding residue" evidence="10">
    <location>
        <position position="453"/>
    </location>
    <ligand>
        <name>heme</name>
        <dbReference type="ChEBI" id="CHEBI:30413"/>
    </ligand>
    <ligandPart>
        <name>Fe</name>
        <dbReference type="ChEBI" id="CHEBI:18248"/>
    </ligandPart>
</feature>
<keyword evidence="4 10" id="KW-0349">Heme</keyword>
<dbReference type="Pfam" id="PF00067">
    <property type="entry name" value="p450"/>
    <property type="match status" value="1"/>
</dbReference>
<evidence type="ECO:0000256" key="11">
    <source>
        <dbReference type="RuleBase" id="RU000461"/>
    </source>
</evidence>
<dbReference type="OMA" id="ERFSKCN"/>
<keyword evidence="12" id="KW-1133">Transmembrane helix</keyword>
<protein>
    <recommendedName>
        <fullName evidence="15">Flavone synthase II</fullName>
    </recommendedName>
</protein>
<dbReference type="GO" id="GO:0005506">
    <property type="term" value="F:iron ion binding"/>
    <property type="evidence" value="ECO:0007669"/>
    <property type="project" value="InterPro"/>
</dbReference>
<keyword evidence="14" id="KW-1185">Reference proteome</keyword>
<evidence type="ECO:0000256" key="5">
    <source>
        <dbReference type="ARBA" id="ARBA00022723"/>
    </source>
</evidence>
<dbReference type="GO" id="GO:0020037">
    <property type="term" value="F:heme binding"/>
    <property type="evidence" value="ECO:0007669"/>
    <property type="project" value="InterPro"/>
</dbReference>
<dbReference type="InterPro" id="IPR001128">
    <property type="entry name" value="Cyt_P450"/>
</dbReference>
<comment type="cofactor">
    <cofactor evidence="1 10">
        <name>heme</name>
        <dbReference type="ChEBI" id="CHEBI:30413"/>
    </cofactor>
</comment>
<keyword evidence="7 10" id="KW-0408">Iron</keyword>
<evidence type="ECO:0000256" key="1">
    <source>
        <dbReference type="ARBA" id="ARBA00001971"/>
    </source>
</evidence>
<comment type="similarity">
    <text evidence="3 11">Belongs to the cytochrome P450 family.</text>
</comment>
<evidence type="ECO:0000256" key="10">
    <source>
        <dbReference type="PIRSR" id="PIRSR602401-1"/>
    </source>
</evidence>
<dbReference type="Proteomes" id="UP000594263">
    <property type="component" value="Unplaced"/>
</dbReference>
<evidence type="ECO:0008006" key="15">
    <source>
        <dbReference type="Google" id="ProtNLM"/>
    </source>
</evidence>
<keyword evidence="5 10" id="KW-0479">Metal-binding</keyword>
<name>A0A7N0SVL6_KALFE</name>
<dbReference type="InterPro" id="IPR002401">
    <property type="entry name" value="Cyt_P450_E_grp-I"/>
</dbReference>
<evidence type="ECO:0000256" key="3">
    <source>
        <dbReference type="ARBA" id="ARBA00010617"/>
    </source>
</evidence>
<dbReference type="CDD" id="cd20655">
    <property type="entry name" value="CYP93"/>
    <property type="match status" value="1"/>
</dbReference>
<feature type="transmembrane region" description="Helical" evidence="12">
    <location>
        <begin position="6"/>
        <end position="29"/>
    </location>
</feature>
<dbReference type="GO" id="GO:0004497">
    <property type="term" value="F:monooxygenase activity"/>
    <property type="evidence" value="ECO:0007669"/>
    <property type="project" value="UniProtKB-KW"/>
</dbReference>
<dbReference type="SUPFAM" id="SSF48264">
    <property type="entry name" value="Cytochrome P450"/>
    <property type="match status" value="1"/>
</dbReference>
<evidence type="ECO:0000256" key="2">
    <source>
        <dbReference type="ARBA" id="ARBA00004370"/>
    </source>
</evidence>
<dbReference type="PROSITE" id="PS00086">
    <property type="entry name" value="CYTOCHROME_P450"/>
    <property type="match status" value="1"/>
</dbReference>
<dbReference type="Gramene" id="Kaladp0005s0038.1.v1.1">
    <property type="protein sequence ID" value="Kaladp0005s0038.1.v1.1"/>
    <property type="gene ID" value="Kaladp0005s0038.v1.1"/>
</dbReference>
<dbReference type="InterPro" id="IPR017972">
    <property type="entry name" value="Cyt_P450_CS"/>
</dbReference>
<reference evidence="13" key="1">
    <citation type="submission" date="2021-01" db="UniProtKB">
        <authorList>
            <consortium name="EnsemblPlants"/>
        </authorList>
    </citation>
    <scope>IDENTIFICATION</scope>
</reference>
<evidence type="ECO:0000256" key="8">
    <source>
        <dbReference type="ARBA" id="ARBA00023033"/>
    </source>
</evidence>
<keyword evidence="8 11" id="KW-0503">Monooxygenase</keyword>
<dbReference type="PRINTS" id="PR00385">
    <property type="entry name" value="P450"/>
</dbReference>
<dbReference type="FunFam" id="1.10.630.10:FF:000019">
    <property type="entry name" value="Cytochrome P450 family protein"/>
    <property type="match status" value="1"/>
</dbReference>